<keyword evidence="2" id="KW-1185">Reference proteome</keyword>
<name>A0ABD2Q6M5_9PLAT</name>
<protein>
    <submittedName>
        <fullName evidence="1">Uncharacterized protein</fullName>
    </submittedName>
</protein>
<dbReference type="AlphaFoldDB" id="A0ABD2Q6M5"/>
<dbReference type="Proteomes" id="UP001626550">
    <property type="component" value="Unassembled WGS sequence"/>
</dbReference>
<sequence>TLDELRKLYEDSTMKVSIMQADQDRYLQLIKSLQGKIINFRKENEERDVNILQKDDEIEQLQKKVLSSSIPS</sequence>
<evidence type="ECO:0000313" key="1">
    <source>
        <dbReference type="EMBL" id="KAL3315215.1"/>
    </source>
</evidence>
<accession>A0ABD2Q6M5</accession>
<organism evidence="1 2">
    <name type="scientific">Cichlidogyrus casuarinus</name>
    <dbReference type="NCBI Taxonomy" id="1844966"/>
    <lineage>
        <taxon>Eukaryota</taxon>
        <taxon>Metazoa</taxon>
        <taxon>Spiralia</taxon>
        <taxon>Lophotrochozoa</taxon>
        <taxon>Platyhelminthes</taxon>
        <taxon>Monogenea</taxon>
        <taxon>Monopisthocotylea</taxon>
        <taxon>Dactylogyridea</taxon>
        <taxon>Ancyrocephalidae</taxon>
        <taxon>Cichlidogyrus</taxon>
    </lineage>
</organism>
<proteinExistence type="predicted"/>
<dbReference type="EMBL" id="JBJKFK010000798">
    <property type="protein sequence ID" value="KAL3315215.1"/>
    <property type="molecule type" value="Genomic_DNA"/>
</dbReference>
<reference evidence="1 2" key="1">
    <citation type="submission" date="2024-11" db="EMBL/GenBank/DDBJ databases">
        <title>Adaptive evolution of stress response genes in parasites aligns with host niche diversity.</title>
        <authorList>
            <person name="Hahn C."/>
            <person name="Resl P."/>
        </authorList>
    </citation>
    <scope>NUCLEOTIDE SEQUENCE [LARGE SCALE GENOMIC DNA]</scope>
    <source>
        <strain evidence="1">EGGRZ-B1_66</strain>
        <tissue evidence="1">Body</tissue>
    </source>
</reference>
<feature type="non-terminal residue" evidence="1">
    <location>
        <position position="1"/>
    </location>
</feature>
<gene>
    <name evidence="1" type="ORF">Ciccas_006152</name>
</gene>
<evidence type="ECO:0000313" key="2">
    <source>
        <dbReference type="Proteomes" id="UP001626550"/>
    </source>
</evidence>
<comment type="caution">
    <text evidence="1">The sequence shown here is derived from an EMBL/GenBank/DDBJ whole genome shotgun (WGS) entry which is preliminary data.</text>
</comment>